<gene>
    <name evidence="1" type="ORF">GEOBRER4_n0242</name>
</gene>
<organism evidence="1 2">
    <name type="scientific">Citrifermentans bremense</name>
    <dbReference type="NCBI Taxonomy" id="60035"/>
    <lineage>
        <taxon>Bacteria</taxon>
        <taxon>Pseudomonadati</taxon>
        <taxon>Thermodesulfobacteriota</taxon>
        <taxon>Desulfuromonadia</taxon>
        <taxon>Geobacterales</taxon>
        <taxon>Geobacteraceae</taxon>
        <taxon>Citrifermentans</taxon>
    </lineage>
</organism>
<protein>
    <submittedName>
        <fullName evidence="1">Uncharacterized protein</fullName>
    </submittedName>
</protein>
<dbReference type="Proteomes" id="UP000515472">
    <property type="component" value="Chromosome"/>
</dbReference>
<keyword evidence="2" id="KW-1185">Reference proteome</keyword>
<reference evidence="1 2" key="1">
    <citation type="submission" date="2020-06" db="EMBL/GenBank/DDBJ databases">
        <title>Interaction of electrochemicaly active bacteria, Geobacter bremensis R4 on different carbon anode.</title>
        <authorList>
            <person name="Meng L."/>
            <person name="Yoshida N."/>
        </authorList>
    </citation>
    <scope>NUCLEOTIDE SEQUENCE [LARGE SCALE GENOMIC DNA]</scope>
    <source>
        <strain evidence="1 2">R4</strain>
    </source>
</reference>
<evidence type="ECO:0000313" key="1">
    <source>
        <dbReference type="EMBL" id="BCO11141.1"/>
    </source>
</evidence>
<accession>A0A7R7IZ04</accession>
<name>A0A7R7IZ04_9BACT</name>
<sequence>MAMKTLTSNKSAAVIIIKIFLGAADKDFQKLFPLNFSFA</sequence>
<proteinExistence type="predicted"/>
<dbReference type="AlphaFoldDB" id="A0A7R7IZ04"/>
<evidence type="ECO:0000313" key="2">
    <source>
        <dbReference type="Proteomes" id="UP000515472"/>
    </source>
</evidence>
<dbReference type="EMBL" id="AP023213">
    <property type="protein sequence ID" value="BCO11141.1"/>
    <property type="molecule type" value="Genomic_DNA"/>
</dbReference>